<evidence type="ECO:0000313" key="1">
    <source>
        <dbReference type="EMBL" id="MEV0362460.1"/>
    </source>
</evidence>
<dbReference type="EMBL" id="JBFAIH010000002">
    <property type="protein sequence ID" value="MEV0362460.1"/>
    <property type="molecule type" value="Genomic_DNA"/>
</dbReference>
<organism evidence="1 2">
    <name type="scientific">Nocardia fusca</name>
    <dbReference type="NCBI Taxonomy" id="941183"/>
    <lineage>
        <taxon>Bacteria</taxon>
        <taxon>Bacillati</taxon>
        <taxon>Actinomycetota</taxon>
        <taxon>Actinomycetes</taxon>
        <taxon>Mycobacteriales</taxon>
        <taxon>Nocardiaceae</taxon>
        <taxon>Nocardia</taxon>
    </lineage>
</organism>
<dbReference type="SUPFAM" id="SSF51569">
    <property type="entry name" value="Aldolase"/>
    <property type="match status" value="1"/>
</dbReference>
<dbReference type="InterPro" id="IPR000887">
    <property type="entry name" value="Aldlse_KDPG_KHG"/>
</dbReference>
<dbReference type="InterPro" id="IPR013785">
    <property type="entry name" value="Aldolase_TIM"/>
</dbReference>
<proteinExistence type="predicted"/>
<gene>
    <name evidence="1" type="ORF">AB0H72_07130</name>
</gene>
<dbReference type="Pfam" id="PF01081">
    <property type="entry name" value="Aldolase"/>
    <property type="match status" value="1"/>
</dbReference>
<dbReference type="RefSeq" id="WP_357974963.1">
    <property type="nucleotide sequence ID" value="NZ_JBFAIH010000002.1"/>
</dbReference>
<reference evidence="1 2" key="1">
    <citation type="submission" date="2024-06" db="EMBL/GenBank/DDBJ databases">
        <title>The Natural Products Discovery Center: Release of the First 8490 Sequenced Strains for Exploring Actinobacteria Biosynthetic Diversity.</title>
        <authorList>
            <person name="Kalkreuter E."/>
            <person name="Kautsar S.A."/>
            <person name="Yang D."/>
            <person name="Bader C.D."/>
            <person name="Teijaro C.N."/>
            <person name="Fluegel L."/>
            <person name="Davis C.M."/>
            <person name="Simpson J.R."/>
            <person name="Lauterbach L."/>
            <person name="Steele A.D."/>
            <person name="Gui C."/>
            <person name="Meng S."/>
            <person name="Li G."/>
            <person name="Viehrig K."/>
            <person name="Ye F."/>
            <person name="Su P."/>
            <person name="Kiefer A.F."/>
            <person name="Nichols A."/>
            <person name="Cepeda A.J."/>
            <person name="Yan W."/>
            <person name="Fan B."/>
            <person name="Jiang Y."/>
            <person name="Adhikari A."/>
            <person name="Zheng C.-J."/>
            <person name="Schuster L."/>
            <person name="Cowan T.M."/>
            <person name="Smanski M.J."/>
            <person name="Chevrette M.G."/>
            <person name="De Carvalho L.P.S."/>
            <person name="Shen B."/>
        </authorList>
    </citation>
    <scope>NUCLEOTIDE SEQUENCE [LARGE SCALE GENOMIC DNA]</scope>
    <source>
        <strain evidence="1 2">NPDC050671</strain>
    </source>
</reference>
<accession>A0ABV3F4J3</accession>
<sequence length="86" mass="9242">MGQPADRPSEQAAPEWRRCRRSLAAPFPQARFIPTGGIADSHPASYLADPAVLAVGGSWMATVTHLERTMLGDTVAFTNAPAWSHL</sequence>
<comment type="caution">
    <text evidence="1">The sequence shown here is derived from an EMBL/GenBank/DDBJ whole genome shotgun (WGS) entry which is preliminary data.</text>
</comment>
<name>A0ABV3F4J3_9NOCA</name>
<protein>
    <submittedName>
        <fullName evidence="1">Uncharacterized protein</fullName>
    </submittedName>
</protein>
<keyword evidence="2" id="KW-1185">Reference proteome</keyword>
<dbReference type="Gene3D" id="3.20.20.70">
    <property type="entry name" value="Aldolase class I"/>
    <property type="match status" value="1"/>
</dbReference>
<dbReference type="Proteomes" id="UP001551658">
    <property type="component" value="Unassembled WGS sequence"/>
</dbReference>
<evidence type="ECO:0000313" key="2">
    <source>
        <dbReference type="Proteomes" id="UP001551658"/>
    </source>
</evidence>